<feature type="region of interest" description="Disordered" evidence="4">
    <location>
        <begin position="1"/>
        <end position="89"/>
    </location>
</feature>
<dbReference type="GO" id="GO:0016567">
    <property type="term" value="P:protein ubiquitination"/>
    <property type="evidence" value="ECO:0000318"/>
    <property type="project" value="GO_Central"/>
</dbReference>
<dbReference type="eggNOG" id="KOG1609">
    <property type="taxonomic scope" value="Eukaryota"/>
</dbReference>
<evidence type="ECO:0000259" key="5">
    <source>
        <dbReference type="PROSITE" id="PS51292"/>
    </source>
</evidence>
<name>A0A059CK51_EUCGR</name>
<keyword evidence="2" id="KW-0863">Zinc-finger</keyword>
<proteinExistence type="predicted"/>
<dbReference type="GO" id="GO:0008270">
    <property type="term" value="F:zinc ion binding"/>
    <property type="evidence" value="ECO:0007669"/>
    <property type="project" value="UniProtKB-KW"/>
</dbReference>
<dbReference type="STRING" id="71139.A0A059CK51"/>
<dbReference type="GO" id="GO:0004842">
    <property type="term" value="F:ubiquitin-protein transferase activity"/>
    <property type="evidence" value="ECO:0000318"/>
    <property type="project" value="GO_Central"/>
</dbReference>
<dbReference type="InterPro" id="IPR011016">
    <property type="entry name" value="Znf_RING-CH"/>
</dbReference>
<keyword evidence="3" id="KW-0862">Zinc</keyword>
<dbReference type="Gene3D" id="3.30.40.10">
    <property type="entry name" value="Zinc/RING finger domain, C3HC4 (zinc finger)"/>
    <property type="match status" value="1"/>
</dbReference>
<dbReference type="SMART" id="SM00744">
    <property type="entry name" value="RINGv"/>
    <property type="match status" value="1"/>
</dbReference>
<feature type="compositionally biased region" description="Basic residues" evidence="4">
    <location>
        <begin position="73"/>
        <end position="89"/>
    </location>
</feature>
<dbReference type="InterPro" id="IPR013083">
    <property type="entry name" value="Znf_RING/FYVE/PHD"/>
</dbReference>
<dbReference type="Pfam" id="PF12906">
    <property type="entry name" value="RINGv"/>
    <property type="match status" value="1"/>
</dbReference>
<feature type="domain" description="RING-CH-type" evidence="5">
    <location>
        <begin position="163"/>
        <end position="219"/>
    </location>
</feature>
<keyword evidence="1" id="KW-0479">Metal-binding</keyword>
<protein>
    <recommendedName>
        <fullName evidence="5">RING-CH-type domain-containing protein</fullName>
    </recommendedName>
</protein>
<dbReference type="InterPro" id="IPR033275">
    <property type="entry name" value="MARCH-like"/>
</dbReference>
<dbReference type="PANTHER" id="PTHR23012">
    <property type="entry name" value="RING/FYVE/PHD ZINC FINGER DOMAIN-CONTAINING"/>
    <property type="match status" value="1"/>
</dbReference>
<dbReference type="PROSITE" id="PS51292">
    <property type="entry name" value="ZF_RING_CH"/>
    <property type="match status" value="1"/>
</dbReference>
<evidence type="ECO:0000313" key="6">
    <source>
        <dbReference type="EMBL" id="KCW78604.1"/>
    </source>
</evidence>
<evidence type="ECO:0000256" key="3">
    <source>
        <dbReference type="ARBA" id="ARBA00022833"/>
    </source>
</evidence>
<dbReference type="PANTHER" id="PTHR23012:SF175">
    <property type="entry name" value="RING_FYVE_PHD ZINC FINGER SUPERFAMILY PROTEIN"/>
    <property type="match status" value="1"/>
</dbReference>
<dbReference type="EMBL" id="KK198755">
    <property type="protein sequence ID" value="KCW78604.1"/>
    <property type="molecule type" value="Genomic_DNA"/>
</dbReference>
<dbReference type="SUPFAM" id="SSF57850">
    <property type="entry name" value="RING/U-box"/>
    <property type="match status" value="1"/>
</dbReference>
<dbReference type="CDD" id="cd16495">
    <property type="entry name" value="RING_CH-C4HC3_MARCH"/>
    <property type="match status" value="1"/>
</dbReference>
<accession>A0A059CK51</accession>
<evidence type="ECO:0000256" key="4">
    <source>
        <dbReference type="SAM" id="MobiDB-lite"/>
    </source>
</evidence>
<feature type="region of interest" description="Disordered" evidence="4">
    <location>
        <begin position="134"/>
        <end position="163"/>
    </location>
</feature>
<dbReference type="GO" id="GO:0016020">
    <property type="term" value="C:membrane"/>
    <property type="evidence" value="ECO:0000318"/>
    <property type="project" value="GO_Central"/>
</dbReference>
<dbReference type="InParanoid" id="A0A059CK51"/>
<sequence>MGVGKSSIFTIATPNDAVLPEPEKARRSSKRHKTKTKTVEARREGTAIVKGRKCPPPLPSLPRDSTGAVGGKRVVHPHPLGQKKKEKKSKNLLCAAEATTTVRPPICAFGLWWKMSDHVVLSVDRLVRLVPARDEAEASSSSSSSGGGEAAEVEENEKEEEEAPLIQMAECRICQDEDSVSNLESPCACSGSLKYAHRKCIQHWCNEKGDITCEICHQV</sequence>
<organism evidence="6">
    <name type="scientific">Eucalyptus grandis</name>
    <name type="common">Flooded gum</name>
    <dbReference type="NCBI Taxonomy" id="71139"/>
    <lineage>
        <taxon>Eukaryota</taxon>
        <taxon>Viridiplantae</taxon>
        <taxon>Streptophyta</taxon>
        <taxon>Embryophyta</taxon>
        <taxon>Tracheophyta</taxon>
        <taxon>Spermatophyta</taxon>
        <taxon>Magnoliopsida</taxon>
        <taxon>eudicotyledons</taxon>
        <taxon>Gunneridae</taxon>
        <taxon>Pentapetalae</taxon>
        <taxon>rosids</taxon>
        <taxon>malvids</taxon>
        <taxon>Myrtales</taxon>
        <taxon>Myrtaceae</taxon>
        <taxon>Myrtoideae</taxon>
        <taxon>Eucalypteae</taxon>
        <taxon>Eucalyptus</taxon>
    </lineage>
</organism>
<feature type="compositionally biased region" description="Basic residues" evidence="4">
    <location>
        <begin position="27"/>
        <end position="36"/>
    </location>
</feature>
<gene>
    <name evidence="6" type="ORF">EUGRSUZ_C00071</name>
</gene>
<evidence type="ECO:0000256" key="2">
    <source>
        <dbReference type="ARBA" id="ARBA00022771"/>
    </source>
</evidence>
<dbReference type="AlphaFoldDB" id="A0A059CK51"/>
<evidence type="ECO:0000256" key="1">
    <source>
        <dbReference type="ARBA" id="ARBA00022723"/>
    </source>
</evidence>
<feature type="compositionally biased region" description="Acidic residues" evidence="4">
    <location>
        <begin position="151"/>
        <end position="163"/>
    </location>
</feature>
<dbReference type="Gramene" id="KCW78604">
    <property type="protein sequence ID" value="KCW78604"/>
    <property type="gene ID" value="EUGRSUZ_C00071"/>
</dbReference>
<reference evidence="6" key="1">
    <citation type="submission" date="2013-07" db="EMBL/GenBank/DDBJ databases">
        <title>The genome of Eucalyptus grandis.</title>
        <authorList>
            <person name="Schmutz J."/>
            <person name="Hayes R."/>
            <person name="Myburg A."/>
            <person name="Tuskan G."/>
            <person name="Grattapaglia D."/>
            <person name="Rokhsar D.S."/>
        </authorList>
    </citation>
    <scope>NUCLEOTIDE SEQUENCE</scope>
    <source>
        <tissue evidence="6">Leaf extractions</tissue>
    </source>
</reference>